<dbReference type="InterPro" id="IPR011050">
    <property type="entry name" value="Pectin_lyase_fold/virulence"/>
</dbReference>
<evidence type="ECO:0000259" key="3">
    <source>
        <dbReference type="Pfam" id="PF13229"/>
    </source>
</evidence>
<dbReference type="RefSeq" id="WP_145260636.1">
    <property type="nucleotide sequence ID" value="NZ_CP036279.1"/>
</dbReference>
<dbReference type="Pfam" id="PF13229">
    <property type="entry name" value="Beta_helix"/>
    <property type="match status" value="2"/>
</dbReference>
<accession>A0A518B8H5</accession>
<dbReference type="KEGG" id="knv:Pan216_41560"/>
<keyword evidence="5" id="KW-1185">Reference proteome</keyword>
<feature type="signal peptide" evidence="1">
    <location>
        <begin position="1"/>
        <end position="27"/>
    </location>
</feature>
<dbReference type="SMART" id="SM00710">
    <property type="entry name" value="PbH1"/>
    <property type="match status" value="9"/>
</dbReference>
<dbReference type="SUPFAM" id="SSF51126">
    <property type="entry name" value="Pectin lyase-like"/>
    <property type="match status" value="1"/>
</dbReference>
<organism evidence="4 5">
    <name type="scientific">Kolteria novifilia</name>
    <dbReference type="NCBI Taxonomy" id="2527975"/>
    <lineage>
        <taxon>Bacteria</taxon>
        <taxon>Pseudomonadati</taxon>
        <taxon>Planctomycetota</taxon>
        <taxon>Planctomycetia</taxon>
        <taxon>Kolteriales</taxon>
        <taxon>Kolteriaceae</taxon>
        <taxon>Kolteria</taxon>
    </lineage>
</organism>
<dbReference type="InterPro" id="IPR024535">
    <property type="entry name" value="RHGA/B-epi-like_pectate_lyase"/>
</dbReference>
<dbReference type="InterPro" id="IPR039448">
    <property type="entry name" value="Beta_helix"/>
</dbReference>
<keyword evidence="1" id="KW-0732">Signal</keyword>
<feature type="domain" description="Right handed beta helix" evidence="3">
    <location>
        <begin position="370"/>
        <end position="464"/>
    </location>
</feature>
<dbReference type="GO" id="GO:0016829">
    <property type="term" value="F:lyase activity"/>
    <property type="evidence" value="ECO:0007669"/>
    <property type="project" value="UniProtKB-KW"/>
</dbReference>
<reference evidence="4 5" key="1">
    <citation type="submission" date="2019-02" db="EMBL/GenBank/DDBJ databases">
        <title>Deep-cultivation of Planctomycetes and their phenomic and genomic characterization uncovers novel biology.</title>
        <authorList>
            <person name="Wiegand S."/>
            <person name="Jogler M."/>
            <person name="Boedeker C."/>
            <person name="Pinto D."/>
            <person name="Vollmers J."/>
            <person name="Rivas-Marin E."/>
            <person name="Kohn T."/>
            <person name="Peeters S.H."/>
            <person name="Heuer A."/>
            <person name="Rast P."/>
            <person name="Oberbeckmann S."/>
            <person name="Bunk B."/>
            <person name="Jeske O."/>
            <person name="Meyerdierks A."/>
            <person name="Storesund J.E."/>
            <person name="Kallscheuer N."/>
            <person name="Luecker S."/>
            <person name="Lage O.M."/>
            <person name="Pohl T."/>
            <person name="Merkel B.J."/>
            <person name="Hornburger P."/>
            <person name="Mueller R.-W."/>
            <person name="Bruemmer F."/>
            <person name="Labrenz M."/>
            <person name="Spormann A.M."/>
            <person name="Op den Camp H."/>
            <person name="Overmann J."/>
            <person name="Amann R."/>
            <person name="Jetten M.S.M."/>
            <person name="Mascher T."/>
            <person name="Medema M.H."/>
            <person name="Devos D.P."/>
            <person name="Kaster A.-K."/>
            <person name="Ovreas L."/>
            <person name="Rohde M."/>
            <person name="Galperin M.Y."/>
            <person name="Jogler C."/>
        </authorList>
    </citation>
    <scope>NUCLEOTIDE SEQUENCE [LARGE SCALE GENOMIC DNA]</scope>
    <source>
        <strain evidence="4 5">Pan216</strain>
    </source>
</reference>
<dbReference type="InterPro" id="IPR012334">
    <property type="entry name" value="Pectin_lyas_fold"/>
</dbReference>
<dbReference type="OrthoDB" id="248604at2"/>
<sequence precursor="true">MRLRIASFLTVAIVLGIGAGIAPSHDANTPSKPTTLQQFGLVGDGKTDDTNAMQRAVDAGLGQIHLPKGNYRLTQPIVVDLDRVGPTSITSDATATITMAGPGPALRFQGTHGGTAAPSTVKANVWERQRMPLVEGLEIVGDHAEANGIEADGTMQITITRCLVRKVVDAIRLTGRNRNVIIADCHLYENRGVGVFMDRLNLHQINITGSHVSYNQRGGIVAKKSEIRNLHIGTCDIEGNMGGRDSIPSANIELDSTDSSIGEVAIVGCTIQHTHDAPNSANIRINGKSNPVRHTDERRHGNITIADNILSDVQINIDIERCRAVTITGNTMWKGYERDLIARHCSNLVVGNNVFDRNPRYHYADGSGAKHGVVFENCSNATIIGNHIAGVGDIEAAMVARRCRLLNIVGCTIVGFGKCGLLLDDVRTSRVSDCLIRDDEAENDAISIKVVGGAGNMIVDNLVSHPDTSK</sequence>
<feature type="domain" description="Rhamnogalacturonase A/B/Epimerase-like pectate lyase" evidence="2">
    <location>
        <begin position="38"/>
        <end position="78"/>
    </location>
</feature>
<feature type="domain" description="Right handed beta helix" evidence="3">
    <location>
        <begin position="141"/>
        <end position="243"/>
    </location>
</feature>
<evidence type="ECO:0000256" key="1">
    <source>
        <dbReference type="SAM" id="SignalP"/>
    </source>
</evidence>
<dbReference type="Pfam" id="PF12708">
    <property type="entry name" value="Pect-lyase_RHGA_epim"/>
    <property type="match status" value="1"/>
</dbReference>
<evidence type="ECO:0000259" key="2">
    <source>
        <dbReference type="Pfam" id="PF12708"/>
    </source>
</evidence>
<feature type="chain" id="PRO_5021912836" evidence="1">
    <location>
        <begin position="28"/>
        <end position="470"/>
    </location>
</feature>
<proteinExistence type="predicted"/>
<evidence type="ECO:0000313" key="4">
    <source>
        <dbReference type="EMBL" id="QDU63278.1"/>
    </source>
</evidence>
<protein>
    <submittedName>
        <fullName evidence="4">Pectate lyase superfamily protein</fullName>
    </submittedName>
</protein>
<dbReference type="AlphaFoldDB" id="A0A518B8H5"/>
<keyword evidence="4" id="KW-0456">Lyase</keyword>
<gene>
    <name evidence="4" type="ORF">Pan216_41560</name>
</gene>
<dbReference type="Proteomes" id="UP000317093">
    <property type="component" value="Chromosome"/>
</dbReference>
<dbReference type="InterPro" id="IPR006626">
    <property type="entry name" value="PbH1"/>
</dbReference>
<evidence type="ECO:0000313" key="5">
    <source>
        <dbReference type="Proteomes" id="UP000317093"/>
    </source>
</evidence>
<dbReference type="EMBL" id="CP036279">
    <property type="protein sequence ID" value="QDU63278.1"/>
    <property type="molecule type" value="Genomic_DNA"/>
</dbReference>
<dbReference type="Gene3D" id="2.160.20.10">
    <property type="entry name" value="Single-stranded right-handed beta-helix, Pectin lyase-like"/>
    <property type="match status" value="1"/>
</dbReference>
<name>A0A518B8H5_9BACT</name>